<dbReference type="Pfam" id="PF08924">
    <property type="entry name" value="Rv2525c_GlyHyd-like"/>
    <property type="match status" value="1"/>
</dbReference>
<dbReference type="Gene3D" id="3.20.20.80">
    <property type="entry name" value="Glycosidases"/>
    <property type="match status" value="1"/>
</dbReference>
<evidence type="ECO:0000313" key="2">
    <source>
        <dbReference type="EMBL" id="GGA14323.1"/>
    </source>
</evidence>
<dbReference type="EMBL" id="BMHE01000075">
    <property type="protein sequence ID" value="GGA14323.1"/>
    <property type="molecule type" value="Genomic_DNA"/>
</dbReference>
<gene>
    <name evidence="2" type="ORF">GCM10008018_69020</name>
</gene>
<accession>A0ABQ1FIW9</accession>
<dbReference type="RefSeq" id="WP_189020429.1">
    <property type="nucleotide sequence ID" value="NZ_BMHE01000075.1"/>
</dbReference>
<dbReference type="SUPFAM" id="SSF51445">
    <property type="entry name" value="(Trans)glycosidases"/>
    <property type="match status" value="1"/>
</dbReference>
<protein>
    <recommendedName>
        <fullName evidence="1">Rv2525c-like glycoside hydrolase-like domain-containing protein</fullName>
    </recommendedName>
</protein>
<dbReference type="InterPro" id="IPR015020">
    <property type="entry name" value="Rv2525c-like_Glyco_Hydro-like"/>
</dbReference>
<evidence type="ECO:0000313" key="3">
    <source>
        <dbReference type="Proteomes" id="UP000615455"/>
    </source>
</evidence>
<dbReference type="InterPro" id="IPR017853">
    <property type="entry name" value="GH"/>
</dbReference>
<evidence type="ECO:0000259" key="1">
    <source>
        <dbReference type="Pfam" id="PF08924"/>
    </source>
</evidence>
<sequence>MFETTANRALGGRAAGLADGATSVQIAKQVGQPAGSCIYFAVDFEAKSSQMATVIEYIRAASEAIPEYTTGVYGSYAVIDAVWKAQACSRYWQTRAWSYGAVHPYIHIYQYDYGPQRLGLMMNGIDMNLNESLGNEGAWSSLKAEEKEPVLRVEDANKIIKILKAVYKIYPNTEVGRLADAKKTMPF</sequence>
<dbReference type="Proteomes" id="UP000615455">
    <property type="component" value="Unassembled WGS sequence"/>
</dbReference>
<proteinExistence type="predicted"/>
<keyword evidence="3" id="KW-1185">Reference proteome</keyword>
<comment type="caution">
    <text evidence="2">The sequence shown here is derived from an EMBL/GenBank/DDBJ whole genome shotgun (WGS) entry which is preliminary data.</text>
</comment>
<organism evidence="2 3">
    <name type="scientific">Paenibacillus marchantiophytorum</name>
    <dbReference type="NCBI Taxonomy" id="1619310"/>
    <lineage>
        <taxon>Bacteria</taxon>
        <taxon>Bacillati</taxon>
        <taxon>Bacillota</taxon>
        <taxon>Bacilli</taxon>
        <taxon>Bacillales</taxon>
        <taxon>Paenibacillaceae</taxon>
        <taxon>Paenibacillus</taxon>
    </lineage>
</organism>
<name>A0ABQ1FIW9_9BACL</name>
<feature type="domain" description="Rv2525c-like glycoside hydrolase-like" evidence="1">
    <location>
        <begin position="6"/>
        <end position="128"/>
    </location>
</feature>
<reference evidence="3" key="1">
    <citation type="journal article" date="2019" name="Int. J. Syst. Evol. Microbiol.">
        <title>The Global Catalogue of Microorganisms (GCM) 10K type strain sequencing project: providing services to taxonomists for standard genome sequencing and annotation.</title>
        <authorList>
            <consortium name="The Broad Institute Genomics Platform"/>
            <consortium name="The Broad Institute Genome Sequencing Center for Infectious Disease"/>
            <person name="Wu L."/>
            <person name="Ma J."/>
        </authorList>
    </citation>
    <scope>NUCLEOTIDE SEQUENCE [LARGE SCALE GENOMIC DNA]</scope>
    <source>
        <strain evidence="3">CGMCC 1.15043</strain>
    </source>
</reference>